<name>A0ABD3DPL7_9LAMI</name>
<evidence type="ECO:0000313" key="6">
    <source>
        <dbReference type="Proteomes" id="UP001632038"/>
    </source>
</evidence>
<proteinExistence type="inferred from homology"/>
<evidence type="ECO:0000256" key="2">
    <source>
        <dbReference type="ARBA" id="ARBA00022670"/>
    </source>
</evidence>
<keyword evidence="2" id="KW-0645">Protease</keyword>
<evidence type="ECO:0000256" key="1">
    <source>
        <dbReference type="ARBA" id="ARBA00005234"/>
    </source>
</evidence>
<dbReference type="PROSITE" id="PS50600">
    <property type="entry name" value="ULP_PROTEASE"/>
    <property type="match status" value="1"/>
</dbReference>
<comment type="caution">
    <text evidence="5">The sequence shown here is derived from an EMBL/GenBank/DDBJ whole genome shotgun (WGS) entry which is preliminary data.</text>
</comment>
<feature type="domain" description="Ubiquitin-like protease family profile" evidence="4">
    <location>
        <begin position="145"/>
        <end position="333"/>
    </location>
</feature>
<protein>
    <recommendedName>
        <fullName evidence="4">Ubiquitin-like protease family profile domain-containing protein</fullName>
    </recommendedName>
</protein>
<accession>A0ABD3DPL7</accession>
<dbReference type="SUPFAM" id="SSF54001">
    <property type="entry name" value="Cysteine proteinases"/>
    <property type="match status" value="1"/>
</dbReference>
<evidence type="ECO:0000256" key="3">
    <source>
        <dbReference type="ARBA" id="ARBA00022801"/>
    </source>
</evidence>
<dbReference type="Pfam" id="PF02902">
    <property type="entry name" value="Peptidase_C48"/>
    <property type="match status" value="1"/>
</dbReference>
<keyword evidence="3" id="KW-0378">Hydrolase</keyword>
<dbReference type="GO" id="GO:0008233">
    <property type="term" value="F:peptidase activity"/>
    <property type="evidence" value="ECO:0007669"/>
    <property type="project" value="UniProtKB-KW"/>
</dbReference>
<dbReference type="Proteomes" id="UP001632038">
    <property type="component" value="Unassembled WGS sequence"/>
</dbReference>
<organism evidence="5 6">
    <name type="scientific">Castilleja foliolosa</name>
    <dbReference type="NCBI Taxonomy" id="1961234"/>
    <lineage>
        <taxon>Eukaryota</taxon>
        <taxon>Viridiplantae</taxon>
        <taxon>Streptophyta</taxon>
        <taxon>Embryophyta</taxon>
        <taxon>Tracheophyta</taxon>
        <taxon>Spermatophyta</taxon>
        <taxon>Magnoliopsida</taxon>
        <taxon>eudicotyledons</taxon>
        <taxon>Gunneridae</taxon>
        <taxon>Pentapetalae</taxon>
        <taxon>asterids</taxon>
        <taxon>lamiids</taxon>
        <taxon>Lamiales</taxon>
        <taxon>Orobanchaceae</taxon>
        <taxon>Pedicularideae</taxon>
        <taxon>Castillejinae</taxon>
        <taxon>Castilleja</taxon>
    </lineage>
</organism>
<dbReference type="AlphaFoldDB" id="A0ABD3DPL7"/>
<keyword evidence="6" id="KW-1185">Reference proteome</keyword>
<dbReference type="InterPro" id="IPR003653">
    <property type="entry name" value="Peptidase_C48_C"/>
</dbReference>
<dbReference type="GO" id="GO:0006508">
    <property type="term" value="P:proteolysis"/>
    <property type="evidence" value="ECO:0007669"/>
    <property type="project" value="UniProtKB-KW"/>
</dbReference>
<evidence type="ECO:0000259" key="4">
    <source>
        <dbReference type="PROSITE" id="PS50600"/>
    </source>
</evidence>
<sequence length="384" mass="44321">MDIVSRVHQKRLLKLVQHVKEKDYEQVLRLCDQIEANHKRMQELTSIPGPSFELLTPEPRYKMDAETKAAIEEMYRSAEDVAGIPDDCWPVSENSDFKCLFMRKYMKSSGDMSRKEKDVVDYCLSHRTLFEKVEKLNVFAHRGEYFISVDDIATLNDGRFVSTAVIDAWALMLNKRGGGGGGSNCFYMNTQHSLYLDNLVNGVQGEVDFAKKVRGCWDQWVKNMGDSANWASFNFIFIPIWIAEHFFAVVVNLVEQKVQNLDNMMHSKLKNALYENIQKTVKSQMTIFLEEKEHPKAGDIEQYVVEDVRFAWKGCAGANGDCGIFLMNHMEFFRGHPYENPSLKNRADRRSLRAKYCATLLLSDANDMKNRLERDVLEFSNSRK</sequence>
<dbReference type="Gene3D" id="3.40.395.10">
    <property type="entry name" value="Adenoviral Proteinase, Chain A"/>
    <property type="match status" value="1"/>
</dbReference>
<evidence type="ECO:0000313" key="5">
    <source>
        <dbReference type="EMBL" id="KAL3644226.1"/>
    </source>
</evidence>
<comment type="similarity">
    <text evidence="1">Belongs to the peptidase C48 family.</text>
</comment>
<gene>
    <name evidence="5" type="ORF">CASFOL_012158</name>
</gene>
<reference evidence="6" key="1">
    <citation type="journal article" date="2024" name="IScience">
        <title>Strigolactones Initiate the Formation of Haustorium-like Structures in Castilleja.</title>
        <authorList>
            <person name="Buerger M."/>
            <person name="Peterson D."/>
            <person name="Chory J."/>
        </authorList>
    </citation>
    <scope>NUCLEOTIDE SEQUENCE [LARGE SCALE GENOMIC DNA]</scope>
</reference>
<dbReference type="EMBL" id="JAVIJP010000015">
    <property type="protein sequence ID" value="KAL3644226.1"/>
    <property type="molecule type" value="Genomic_DNA"/>
</dbReference>
<dbReference type="InterPro" id="IPR038765">
    <property type="entry name" value="Papain-like_cys_pep_sf"/>
</dbReference>